<feature type="coiled-coil region" evidence="1">
    <location>
        <begin position="85"/>
        <end position="112"/>
    </location>
</feature>
<dbReference type="SUPFAM" id="SSF109755">
    <property type="entry name" value="PhoU-like"/>
    <property type="match status" value="1"/>
</dbReference>
<organism evidence="2 3">
    <name type="scientific">Williamwhitmania taraxaci</name>
    <dbReference type="NCBI Taxonomy" id="1640674"/>
    <lineage>
        <taxon>Bacteria</taxon>
        <taxon>Pseudomonadati</taxon>
        <taxon>Bacteroidota</taxon>
        <taxon>Bacteroidia</taxon>
        <taxon>Bacteroidales</taxon>
        <taxon>Williamwhitmaniaceae</taxon>
        <taxon>Williamwhitmania</taxon>
    </lineage>
</organism>
<dbReference type="Gene3D" id="1.20.58.220">
    <property type="entry name" value="Phosphate transport system protein phou homolog 2, domain 2"/>
    <property type="match status" value="1"/>
</dbReference>
<sequence>MIIITGVPDYFMLLCCGYKVILKSHLHHKKDYDAKHKGQELDEMAYEELNIVRKCIKDVREMLQNSIEIYSQTIQGVSLEDRKLLKKVNVRVDELNTEAKKLKQNLTSTLLKFKADSIETGHFYVQVIDYLRELAHSLSFVTGPSLQHIDNNHKGFNKAQQLELKEINIKVSNLFDKIIKMISDNDFTDIPTIILAQQDLLESINAARKNQVKRIKSNETGTRNSVLFLGILNESKNMLLQTINLLKAQRDFILNNYDE</sequence>
<accession>A0A1G6NEB4</accession>
<keyword evidence="1" id="KW-0175">Coiled coil</keyword>
<dbReference type="Proteomes" id="UP000199452">
    <property type="component" value="Unassembled WGS sequence"/>
</dbReference>
<proteinExistence type="predicted"/>
<reference evidence="2 3" key="1">
    <citation type="submission" date="2016-09" db="EMBL/GenBank/DDBJ databases">
        <authorList>
            <person name="Capua I."/>
            <person name="De Benedictis P."/>
            <person name="Joannis T."/>
            <person name="Lombin L.H."/>
            <person name="Cattoli G."/>
        </authorList>
    </citation>
    <scope>NUCLEOTIDE SEQUENCE [LARGE SCALE GENOMIC DNA]</scope>
    <source>
        <strain evidence="2 3">A7P-90m</strain>
    </source>
</reference>
<protein>
    <submittedName>
        <fullName evidence="2">Uncharacterized protein</fullName>
    </submittedName>
</protein>
<evidence type="ECO:0000313" key="3">
    <source>
        <dbReference type="Proteomes" id="UP000199452"/>
    </source>
</evidence>
<name>A0A1G6NEB4_9BACT</name>
<dbReference type="RefSeq" id="WP_092439083.1">
    <property type="nucleotide sequence ID" value="NZ_FMYP01000042.1"/>
</dbReference>
<gene>
    <name evidence="2" type="ORF">SAMN05216323_104228</name>
</gene>
<evidence type="ECO:0000313" key="2">
    <source>
        <dbReference type="EMBL" id="SDC66128.1"/>
    </source>
</evidence>
<evidence type="ECO:0000256" key="1">
    <source>
        <dbReference type="SAM" id="Coils"/>
    </source>
</evidence>
<dbReference type="OrthoDB" id="1110016at2"/>
<dbReference type="AlphaFoldDB" id="A0A1G6NEB4"/>
<dbReference type="InterPro" id="IPR038078">
    <property type="entry name" value="PhoU-like_sf"/>
</dbReference>
<dbReference type="EMBL" id="FMYP01000042">
    <property type="protein sequence ID" value="SDC66128.1"/>
    <property type="molecule type" value="Genomic_DNA"/>
</dbReference>
<dbReference type="STRING" id="1640674.SAMN05216323_104228"/>
<keyword evidence="3" id="KW-1185">Reference proteome</keyword>